<dbReference type="InterPro" id="IPR020339">
    <property type="entry name" value="C20orf85-like"/>
</dbReference>
<protein>
    <submittedName>
        <fullName evidence="1">Uncharacterized protein</fullName>
    </submittedName>
</protein>
<dbReference type="Pfam" id="PF14945">
    <property type="entry name" value="LLC1"/>
    <property type="match status" value="1"/>
</dbReference>
<evidence type="ECO:0000313" key="1">
    <source>
        <dbReference type="EMBL" id="CAJ0917205.1"/>
    </source>
</evidence>
<evidence type="ECO:0000313" key="2">
    <source>
        <dbReference type="Proteomes" id="UP001176940"/>
    </source>
</evidence>
<keyword evidence="2" id="KW-1185">Reference proteome</keyword>
<reference evidence="1" key="1">
    <citation type="submission" date="2023-07" db="EMBL/GenBank/DDBJ databases">
        <authorList>
            <person name="Stuckert A."/>
        </authorList>
    </citation>
    <scope>NUCLEOTIDE SEQUENCE</scope>
</reference>
<accession>A0ABN9KNH5</accession>
<dbReference type="EMBL" id="CAUEEQ010000545">
    <property type="protein sequence ID" value="CAJ0917205.1"/>
    <property type="molecule type" value="Genomic_DNA"/>
</dbReference>
<sequence length="202" mass="22999">MPLKGIGFCKGCKGKPQRLANSKSIKFKAAPESTNAMTENDDNEQIRNFEIVYPRLKWRGNHARPSCGNWWRTINGPGEILGSPVYMAFLRKAHVKKEQETTKMWPENWGFLTAPYDEKRDRHGHKGGGTQNKIPDHMKVRTVTPLDQYIKVGLSPAIPQTTQGLIGWRSTISALQLERYGRTHHLKDDFCKNMNWPAEGIA</sequence>
<gene>
    <name evidence="1" type="ORF">RIMI_LOCUS456714</name>
</gene>
<dbReference type="PANTHER" id="PTHR31909">
    <property type="entry name" value="CHROMOSOME 20 ORF85 FAMILY MEMBER"/>
    <property type="match status" value="1"/>
</dbReference>
<proteinExistence type="predicted"/>
<dbReference type="Proteomes" id="UP001176940">
    <property type="component" value="Unassembled WGS sequence"/>
</dbReference>
<organism evidence="1 2">
    <name type="scientific">Ranitomeya imitator</name>
    <name type="common">mimic poison frog</name>
    <dbReference type="NCBI Taxonomy" id="111125"/>
    <lineage>
        <taxon>Eukaryota</taxon>
        <taxon>Metazoa</taxon>
        <taxon>Chordata</taxon>
        <taxon>Craniata</taxon>
        <taxon>Vertebrata</taxon>
        <taxon>Euteleostomi</taxon>
        <taxon>Amphibia</taxon>
        <taxon>Batrachia</taxon>
        <taxon>Anura</taxon>
        <taxon>Neobatrachia</taxon>
        <taxon>Hyloidea</taxon>
        <taxon>Dendrobatidae</taxon>
        <taxon>Dendrobatinae</taxon>
        <taxon>Ranitomeya</taxon>
    </lineage>
</organism>
<comment type="caution">
    <text evidence="1">The sequence shown here is derived from an EMBL/GenBank/DDBJ whole genome shotgun (WGS) entry which is preliminary data.</text>
</comment>
<dbReference type="PANTHER" id="PTHR31909:SF3">
    <property type="entry name" value="SIMILAR TO PROTEIN C20ORF85 HOMOLOG"/>
    <property type="match status" value="1"/>
</dbReference>
<name>A0ABN9KNH5_9NEOB</name>